<reference evidence="13 14" key="1">
    <citation type="submission" date="2018-08" db="EMBL/GenBank/DDBJ databases">
        <title>Aphanomyces genome sequencing and annotation.</title>
        <authorList>
            <person name="Minardi D."/>
            <person name="Oidtmann B."/>
            <person name="Van Der Giezen M."/>
            <person name="Studholme D.J."/>
        </authorList>
    </citation>
    <scope>NUCLEOTIDE SEQUENCE [LARGE SCALE GENOMIC DNA]</scope>
    <source>
        <strain evidence="13 14">Da</strain>
    </source>
</reference>
<dbReference type="GO" id="GO:0103023">
    <property type="term" value="F:ITPase activity"/>
    <property type="evidence" value="ECO:0007669"/>
    <property type="project" value="UniProtKB-EC"/>
</dbReference>
<dbReference type="InterPro" id="IPR026533">
    <property type="entry name" value="NTPase/PRRC1"/>
</dbReference>
<keyword evidence="5" id="KW-0378">Hydrolase</keyword>
<evidence type="ECO:0000256" key="11">
    <source>
        <dbReference type="ARBA" id="ARBA00048781"/>
    </source>
</evidence>
<gene>
    <name evidence="13" type="ORF">DYB37_013086</name>
</gene>
<organism evidence="13 14">
    <name type="scientific">Aphanomyces astaci</name>
    <name type="common">Crayfish plague agent</name>
    <dbReference type="NCBI Taxonomy" id="112090"/>
    <lineage>
        <taxon>Eukaryota</taxon>
        <taxon>Sar</taxon>
        <taxon>Stramenopiles</taxon>
        <taxon>Oomycota</taxon>
        <taxon>Saprolegniomycetes</taxon>
        <taxon>Saprolegniales</taxon>
        <taxon>Verrucalvaceae</taxon>
        <taxon>Aphanomyces</taxon>
    </lineage>
</organism>
<dbReference type="Proteomes" id="UP000285430">
    <property type="component" value="Unassembled WGS sequence"/>
</dbReference>
<evidence type="ECO:0000256" key="10">
    <source>
        <dbReference type="ARBA" id="ARBA00048174"/>
    </source>
</evidence>
<evidence type="ECO:0000256" key="5">
    <source>
        <dbReference type="ARBA" id="ARBA00022801"/>
    </source>
</evidence>
<proteinExistence type="inferred from homology"/>
<dbReference type="NCBIfam" id="TIGR00258">
    <property type="entry name" value="inosine/xanthosine triphosphatase"/>
    <property type="match status" value="1"/>
</dbReference>
<keyword evidence="3" id="KW-0479">Metal-binding</keyword>
<evidence type="ECO:0000256" key="4">
    <source>
        <dbReference type="ARBA" id="ARBA00022741"/>
    </source>
</evidence>
<dbReference type="GO" id="GO:0046872">
    <property type="term" value="F:metal ion binding"/>
    <property type="evidence" value="ECO:0007669"/>
    <property type="project" value="UniProtKB-KW"/>
</dbReference>
<dbReference type="FunFam" id="3.90.950.10:FF:000002">
    <property type="entry name" value="Inosine/xanthosine triphosphatase"/>
    <property type="match status" value="1"/>
</dbReference>
<name>A0A418FQ88_APHAT</name>
<dbReference type="InterPro" id="IPR002786">
    <property type="entry name" value="Non_canon_purine_NTPase"/>
</dbReference>
<evidence type="ECO:0000256" key="7">
    <source>
        <dbReference type="ARBA" id="ARBA00023080"/>
    </source>
</evidence>
<evidence type="ECO:0000313" key="13">
    <source>
        <dbReference type="EMBL" id="RHZ33436.1"/>
    </source>
</evidence>
<sequence length="202" mass="21479">MAATTTNLRLVVASKNPVKIGATRDGFEKSFPGHTFSISGVDVPSDVAAQPMTSRETLGGALNRLHAARALVPDADYWIGIEGGVDQTNFGGDAPAADVMEVFAWIVIEAADGTRGMGRTGSFFLPEAVVKLVVGGLELGHADDQVFGGSNSKQKTGSVGLLTQDRITRQSYYEHAVLLALIPLQNTRFRFVLPVVDAQYGM</sequence>
<dbReference type="EC" id="3.6.1.73" evidence="9"/>
<dbReference type="PANTHER" id="PTHR34699">
    <property type="match status" value="1"/>
</dbReference>
<dbReference type="PANTHER" id="PTHR34699:SF2">
    <property type="entry name" value="NON-CANONICAL PURINE NTP PHOSPHATASE_PRRC1 DOMAIN-CONTAINING PROTEIN"/>
    <property type="match status" value="1"/>
</dbReference>
<keyword evidence="8" id="KW-0464">Manganese</keyword>
<dbReference type="GO" id="GO:0006772">
    <property type="term" value="P:thiamine metabolic process"/>
    <property type="evidence" value="ECO:0007669"/>
    <property type="project" value="TreeGrafter"/>
</dbReference>
<keyword evidence="6" id="KW-0460">Magnesium</keyword>
<evidence type="ECO:0000313" key="14">
    <source>
        <dbReference type="Proteomes" id="UP000285430"/>
    </source>
</evidence>
<evidence type="ECO:0000259" key="12">
    <source>
        <dbReference type="Pfam" id="PF01931"/>
    </source>
</evidence>
<dbReference type="Pfam" id="PF01931">
    <property type="entry name" value="NTPase_I-T"/>
    <property type="match status" value="1"/>
</dbReference>
<comment type="catalytic activity">
    <reaction evidence="11">
        <text>XTP + H2O = XDP + phosphate + H(+)</text>
        <dbReference type="Rhea" id="RHEA:28406"/>
        <dbReference type="ChEBI" id="CHEBI:15377"/>
        <dbReference type="ChEBI" id="CHEBI:15378"/>
        <dbReference type="ChEBI" id="CHEBI:43474"/>
        <dbReference type="ChEBI" id="CHEBI:59884"/>
        <dbReference type="ChEBI" id="CHEBI:61314"/>
        <dbReference type="EC" id="3.6.1.73"/>
    </reaction>
</comment>
<keyword evidence="4" id="KW-0547">Nucleotide-binding</keyword>
<keyword evidence="7" id="KW-0546">Nucleotide metabolism</keyword>
<dbReference type="GO" id="GO:0009117">
    <property type="term" value="P:nucleotide metabolic process"/>
    <property type="evidence" value="ECO:0007669"/>
    <property type="project" value="UniProtKB-KW"/>
</dbReference>
<evidence type="ECO:0000256" key="2">
    <source>
        <dbReference type="ARBA" id="ARBA00001946"/>
    </source>
</evidence>
<dbReference type="InterPro" id="IPR029001">
    <property type="entry name" value="ITPase-like_fam"/>
</dbReference>
<protein>
    <recommendedName>
        <fullName evidence="9">inosine/xanthosine triphosphatase</fullName>
        <ecNumber evidence="9">3.6.1.73</ecNumber>
    </recommendedName>
</protein>
<dbReference type="GO" id="GO:0000166">
    <property type="term" value="F:nucleotide binding"/>
    <property type="evidence" value="ECO:0007669"/>
    <property type="project" value="UniProtKB-KW"/>
</dbReference>
<dbReference type="EMBL" id="QUTH01000601">
    <property type="protein sequence ID" value="RHZ33436.1"/>
    <property type="molecule type" value="Genomic_DNA"/>
</dbReference>
<evidence type="ECO:0000256" key="3">
    <source>
        <dbReference type="ARBA" id="ARBA00022723"/>
    </source>
</evidence>
<dbReference type="VEuPathDB" id="FungiDB:H257_06844"/>
<comment type="cofactor">
    <cofactor evidence="2">
        <name>Mg(2+)</name>
        <dbReference type="ChEBI" id="CHEBI:18420"/>
    </cofactor>
</comment>
<evidence type="ECO:0000256" key="6">
    <source>
        <dbReference type="ARBA" id="ARBA00022842"/>
    </source>
</evidence>
<evidence type="ECO:0000256" key="8">
    <source>
        <dbReference type="ARBA" id="ARBA00023211"/>
    </source>
</evidence>
<dbReference type="Gene3D" id="3.90.950.10">
    <property type="match status" value="1"/>
</dbReference>
<dbReference type="AlphaFoldDB" id="A0A418FQ88"/>
<comment type="catalytic activity">
    <reaction evidence="10">
        <text>ITP + H2O = IDP + phosphate + H(+)</text>
        <dbReference type="Rhea" id="RHEA:28330"/>
        <dbReference type="ChEBI" id="CHEBI:15377"/>
        <dbReference type="ChEBI" id="CHEBI:15378"/>
        <dbReference type="ChEBI" id="CHEBI:43474"/>
        <dbReference type="ChEBI" id="CHEBI:58280"/>
        <dbReference type="ChEBI" id="CHEBI:61402"/>
        <dbReference type="EC" id="3.6.1.73"/>
    </reaction>
</comment>
<comment type="caution">
    <text evidence="13">The sequence shown here is derived from an EMBL/GenBank/DDBJ whole genome shotgun (WGS) entry which is preliminary data.</text>
</comment>
<dbReference type="InterPro" id="IPR050299">
    <property type="entry name" value="YjjX_NTPase"/>
</dbReference>
<accession>A0A418FQ88</accession>
<dbReference type="HAMAP" id="MF_00648">
    <property type="entry name" value="Non_canon_purine_NTPase_YjjX"/>
    <property type="match status" value="1"/>
</dbReference>
<feature type="domain" description="Non-canonical purine NTP phosphatase/PRRC1" evidence="12">
    <location>
        <begin position="13"/>
        <end position="184"/>
    </location>
</feature>
<comment type="cofactor">
    <cofactor evidence="1">
        <name>Mn(2+)</name>
        <dbReference type="ChEBI" id="CHEBI:29035"/>
    </cofactor>
</comment>
<dbReference type="NCBIfam" id="NF003459">
    <property type="entry name" value="PRK05074.1"/>
    <property type="match status" value="1"/>
</dbReference>
<dbReference type="SUPFAM" id="SSF52972">
    <property type="entry name" value="ITPase-like"/>
    <property type="match status" value="1"/>
</dbReference>
<evidence type="ECO:0000256" key="9">
    <source>
        <dbReference type="ARBA" id="ARBA00038901"/>
    </source>
</evidence>
<evidence type="ECO:0000256" key="1">
    <source>
        <dbReference type="ARBA" id="ARBA00001936"/>
    </source>
</evidence>